<dbReference type="AlphaFoldDB" id="A0A495X1D5"/>
<dbReference type="EMBL" id="RBXR01000001">
    <property type="protein sequence ID" value="RKT67306.1"/>
    <property type="molecule type" value="Genomic_DNA"/>
</dbReference>
<dbReference type="SUPFAM" id="SSF52540">
    <property type="entry name" value="P-loop containing nucleoside triphosphate hydrolases"/>
    <property type="match status" value="1"/>
</dbReference>
<reference evidence="2 3" key="1">
    <citation type="submission" date="2018-10" db="EMBL/GenBank/DDBJ databases">
        <title>Sequencing the genomes of 1000 actinobacteria strains.</title>
        <authorList>
            <person name="Klenk H.-P."/>
        </authorList>
    </citation>
    <scope>NUCLEOTIDE SEQUENCE [LARGE SCALE GENOMIC DNA]</scope>
    <source>
        <strain evidence="2 3">DSM 43911</strain>
    </source>
</reference>
<evidence type="ECO:0000313" key="2">
    <source>
        <dbReference type="EMBL" id="RKT67306.1"/>
    </source>
</evidence>
<proteinExistence type="predicted"/>
<dbReference type="Proteomes" id="UP000272729">
    <property type="component" value="Unassembled WGS sequence"/>
</dbReference>
<feature type="compositionally biased region" description="Polar residues" evidence="1">
    <location>
        <begin position="16"/>
        <end position="28"/>
    </location>
</feature>
<comment type="caution">
    <text evidence="2">The sequence shown here is derived from an EMBL/GenBank/DDBJ whole genome shotgun (WGS) entry which is preliminary data.</text>
</comment>
<sequence>MSVVAGRVARVVAPTGSPSPSSDLPQRSQRGRYLYERLEEKGFQRLCSALLAHAFPDVTCMPVGQADGGRDAVRPHPGGGTIVYQVKWSATPERDPVAWLTNAVRSEAANIRALVARGARRYILLTSVAGTGTLDRGTVDRLHRMLVGLSAEFGVEMACWWRADLDARVDGAPESLRWAFADMLAGWDLIRYMLEAPEREVREMKLRDLLMKVIAAQWDEDAKVKFKQVDLNSHALADLYVDVRAARVRFPRWKSAGGKVAKTPSNHSADLLGGAAEYLLQADHPLTVVLGAPGQGKSTLAQFVCQCHRAALLVRGPAGVVAQDQVRVPLKVELRDYASWLGGDNPFDLSAPPVRRSARSLEAFLADLLRARSGGRRVDVETVHDLIDRFPLLLVLDGLDEVADSAVRAEVVDQIERLRARLSANSWTPQVVVTTRPNSSNLAEPSTDHFEHVVLLPLDAEIRSAYLRKWAAALELSPHDEQSLTSIFERRAMEPHIAQLAENPMQLTILLYLILKRGDSIPQARTELYRSFMETFLDREAAKSASVHRHRKDLEEVTAYLGWHLQSIAETERSNGTLPIREIKLAILEYLFTADKNVDLVEELFTAVTDRVWALTSKEQGTFQFDVQPVQEYFAAKHLYEVAGADRRYFDTSEVFRALLRRPYWSNTCRFYAGFAAVNELAALAEVLEEEFERLSPQSVPPLGDPEGQPTVQIPGAGRIAHTRTLTWALLRDGVFAARPRTQAAVARLFADDLSVHILLANGRELGPLPHDRGADAFAQALLIRVEREPLHPMSVLRTQLVAHNATSDTDAYTRQFDTWWQPHMARASGTVDEAAWLRLGVALRAGERLPHDITERLSLADTATARYAISAGVTPPPGSPGDHRMLRAVLDGHCAWDEPAGRSHAADLLRLTRFERFTGSGAREHYIGGPATGHFGWPSSNRTREAVTRLVDVDVRYSALVTAPDADPVIPATASSCAEVSAAIREIHGECLLANAIAAIGVCTVLEFATDQEAVGDDLAAGVPHNRTRRAWWRRQFPDRTDPVALAGWTLTLLLAAPESIVSECVDLVEKALLELPQSDRSALLSMSSALARYELSVPLSRSILGPVRTLAAPAAALLLHHAVSVDALDPLDEVHHQTLRRVLDADPYCWPVERAVHARMHREPTEALSATLREVGPLVWFGPFDGAKVELSLGLVHAILCDAASYPEYWVTLAESLRSAATREVPLAGVAREGRWFAVGR</sequence>
<accession>A0A495X1D5</accession>
<dbReference type="InterPro" id="IPR027417">
    <property type="entry name" value="P-loop_NTPase"/>
</dbReference>
<organism evidence="2 3">
    <name type="scientific">Saccharothrix variisporea</name>
    <dbReference type="NCBI Taxonomy" id="543527"/>
    <lineage>
        <taxon>Bacteria</taxon>
        <taxon>Bacillati</taxon>
        <taxon>Actinomycetota</taxon>
        <taxon>Actinomycetes</taxon>
        <taxon>Pseudonocardiales</taxon>
        <taxon>Pseudonocardiaceae</taxon>
        <taxon>Saccharothrix</taxon>
    </lineage>
</organism>
<keyword evidence="3" id="KW-1185">Reference proteome</keyword>
<gene>
    <name evidence="2" type="ORF">DFJ66_0481</name>
</gene>
<evidence type="ECO:0008006" key="4">
    <source>
        <dbReference type="Google" id="ProtNLM"/>
    </source>
</evidence>
<name>A0A495X1D5_9PSEU</name>
<protein>
    <recommendedName>
        <fullName evidence="4">NACHT domain-containing protein</fullName>
    </recommendedName>
</protein>
<evidence type="ECO:0000256" key="1">
    <source>
        <dbReference type="SAM" id="MobiDB-lite"/>
    </source>
</evidence>
<evidence type="ECO:0000313" key="3">
    <source>
        <dbReference type="Proteomes" id="UP000272729"/>
    </source>
</evidence>
<feature type="region of interest" description="Disordered" evidence="1">
    <location>
        <begin position="10"/>
        <end position="29"/>
    </location>
</feature>
<dbReference type="Gene3D" id="3.40.50.300">
    <property type="entry name" value="P-loop containing nucleotide triphosphate hydrolases"/>
    <property type="match status" value="1"/>
</dbReference>